<comment type="caution">
    <text evidence="8">The sequence shown here is derived from an EMBL/GenBank/DDBJ whole genome shotgun (WGS) entry which is preliminary data.</text>
</comment>
<dbReference type="Proteomes" id="UP001143400">
    <property type="component" value="Unassembled WGS sequence"/>
</dbReference>
<dbReference type="GO" id="GO:0009279">
    <property type="term" value="C:cell outer membrane"/>
    <property type="evidence" value="ECO:0007669"/>
    <property type="project" value="UniProtKB-SubCell"/>
</dbReference>
<feature type="signal peptide" evidence="6">
    <location>
        <begin position="1"/>
        <end position="22"/>
    </location>
</feature>
<dbReference type="SUPFAM" id="SSF56925">
    <property type="entry name" value="OMPA-like"/>
    <property type="match status" value="1"/>
</dbReference>
<feature type="chain" id="PRO_5040779337" evidence="6">
    <location>
        <begin position="23"/>
        <end position="194"/>
    </location>
</feature>
<reference evidence="8" key="3">
    <citation type="submission" date="2023-01" db="EMBL/GenBank/DDBJ databases">
        <authorList>
            <person name="Sun Q."/>
            <person name="Evtushenko L."/>
        </authorList>
    </citation>
    <scope>NUCLEOTIDE SEQUENCE</scope>
    <source>
        <strain evidence="8">VKM B-1606</strain>
    </source>
</reference>
<evidence type="ECO:0000256" key="1">
    <source>
        <dbReference type="ARBA" id="ARBA00004442"/>
    </source>
</evidence>
<keyword evidence="3" id="KW-0472">Membrane</keyword>
<proteinExistence type="inferred from homology"/>
<dbReference type="RefSeq" id="WP_204949067.1">
    <property type="nucleotide sequence ID" value="NZ_BSFF01000002.1"/>
</dbReference>
<dbReference type="PANTHER" id="PTHR34001">
    <property type="entry name" value="BLL7405 PROTEIN"/>
    <property type="match status" value="1"/>
</dbReference>
<evidence type="ECO:0000313" key="11">
    <source>
        <dbReference type="Proteomes" id="UP001143400"/>
    </source>
</evidence>
<keyword evidence="2 6" id="KW-0732">Signal</keyword>
<evidence type="ECO:0000313" key="9">
    <source>
        <dbReference type="EMBL" id="MBM7850669.1"/>
    </source>
</evidence>
<keyword evidence="10" id="KW-1185">Reference proteome</keyword>
<dbReference type="AlphaFoldDB" id="A0A9W6MS65"/>
<reference evidence="9 10" key="2">
    <citation type="submission" date="2021-01" db="EMBL/GenBank/DDBJ databases">
        <title>Genomic Encyclopedia of Type Strains, Phase IV (KMG-IV): sequencing the most valuable type-strain genomes for metagenomic binning, comparative biology and taxonomic classification.</title>
        <authorList>
            <person name="Goeker M."/>
        </authorList>
    </citation>
    <scope>NUCLEOTIDE SEQUENCE [LARGE SCALE GENOMIC DNA]</scope>
    <source>
        <strain evidence="9 10">DSM 6130</strain>
    </source>
</reference>
<evidence type="ECO:0000256" key="2">
    <source>
        <dbReference type="ARBA" id="ARBA00022729"/>
    </source>
</evidence>
<protein>
    <submittedName>
        <fullName evidence="8">Membrane protein</fullName>
    </submittedName>
    <submittedName>
        <fullName evidence="9">Outer membrane immunogenic protein</fullName>
    </submittedName>
</protein>
<dbReference type="EMBL" id="JAFBCY010000001">
    <property type="protein sequence ID" value="MBM7850669.1"/>
    <property type="molecule type" value="Genomic_DNA"/>
</dbReference>
<evidence type="ECO:0000256" key="5">
    <source>
        <dbReference type="ARBA" id="ARBA00038306"/>
    </source>
</evidence>
<feature type="domain" description="Outer membrane protein beta-barrel" evidence="7">
    <location>
        <begin position="20"/>
        <end position="194"/>
    </location>
</feature>
<dbReference type="Gene3D" id="2.40.160.20">
    <property type="match status" value="1"/>
</dbReference>
<organism evidence="8 11">
    <name type="scientific">Methylopila capsulata</name>
    <dbReference type="NCBI Taxonomy" id="61654"/>
    <lineage>
        <taxon>Bacteria</taxon>
        <taxon>Pseudomonadati</taxon>
        <taxon>Pseudomonadota</taxon>
        <taxon>Alphaproteobacteria</taxon>
        <taxon>Hyphomicrobiales</taxon>
        <taxon>Methylopilaceae</taxon>
        <taxon>Methylopila</taxon>
    </lineage>
</organism>
<evidence type="ECO:0000256" key="4">
    <source>
        <dbReference type="ARBA" id="ARBA00023237"/>
    </source>
</evidence>
<evidence type="ECO:0000313" key="10">
    <source>
        <dbReference type="Proteomes" id="UP000758856"/>
    </source>
</evidence>
<evidence type="ECO:0000259" key="7">
    <source>
        <dbReference type="Pfam" id="PF13505"/>
    </source>
</evidence>
<name>A0A9W6MS65_9HYPH</name>
<reference evidence="8" key="1">
    <citation type="journal article" date="2014" name="Int. J. Syst. Evol. Microbiol.">
        <title>Complete genome sequence of Corynebacterium casei LMG S-19264T (=DSM 44701T), isolated from a smear-ripened cheese.</title>
        <authorList>
            <consortium name="US DOE Joint Genome Institute (JGI-PGF)"/>
            <person name="Walter F."/>
            <person name="Albersmeier A."/>
            <person name="Kalinowski J."/>
            <person name="Ruckert C."/>
        </authorList>
    </citation>
    <scope>NUCLEOTIDE SEQUENCE</scope>
    <source>
        <strain evidence="8">VKM B-1606</strain>
    </source>
</reference>
<dbReference type="Proteomes" id="UP000758856">
    <property type="component" value="Unassembled WGS sequence"/>
</dbReference>
<evidence type="ECO:0000256" key="3">
    <source>
        <dbReference type="ARBA" id="ARBA00023136"/>
    </source>
</evidence>
<dbReference type="EMBL" id="BSFF01000002">
    <property type="protein sequence ID" value="GLK55962.1"/>
    <property type="molecule type" value="Genomic_DNA"/>
</dbReference>
<sequence length="194" mass="20245">MLLRLLPLPALIVLAGASHALAADAATAAAGPPAFDWSGPRAGIFAGYGSLGGRGALTGASVGYDWRFDDVVVGVDGGLLASDMDTRRDGGRYEVEAAGEIRARIGYAFDRFMAYGTVGAAFAATDYVRAGRRDSALQAGWLVGAGVEVRLFDRLSATAEYVYVDLDRKTFNAGGDVGVDPSGGQVRVGLNYRF</sequence>
<evidence type="ECO:0000313" key="8">
    <source>
        <dbReference type="EMBL" id="GLK55962.1"/>
    </source>
</evidence>
<comment type="subcellular location">
    <subcellularLocation>
        <location evidence="1">Cell outer membrane</location>
    </subcellularLocation>
</comment>
<comment type="similarity">
    <text evidence="5">Belongs to the Omp25/RopB family.</text>
</comment>
<accession>A0A9W6MS65</accession>
<keyword evidence="4" id="KW-0998">Cell outer membrane</keyword>
<dbReference type="InterPro" id="IPR051692">
    <property type="entry name" value="OMP-like"/>
</dbReference>
<dbReference type="InterPro" id="IPR011250">
    <property type="entry name" value="OMP/PagP_B-barrel"/>
</dbReference>
<dbReference type="InterPro" id="IPR027385">
    <property type="entry name" value="Beta-barrel_OMP"/>
</dbReference>
<gene>
    <name evidence="8" type="ORF">GCM10008170_19810</name>
    <name evidence="9" type="ORF">JOD31_000881</name>
</gene>
<dbReference type="Pfam" id="PF13505">
    <property type="entry name" value="OMP_b-brl"/>
    <property type="match status" value="1"/>
</dbReference>
<dbReference type="PANTHER" id="PTHR34001:SF3">
    <property type="entry name" value="BLL7405 PROTEIN"/>
    <property type="match status" value="1"/>
</dbReference>
<evidence type="ECO:0000256" key="6">
    <source>
        <dbReference type="SAM" id="SignalP"/>
    </source>
</evidence>